<proteinExistence type="predicted"/>
<comment type="caution">
    <text evidence="1">The sequence shown here is derived from an EMBL/GenBank/DDBJ whole genome shotgun (WGS) entry which is preliminary data.</text>
</comment>
<dbReference type="EMBL" id="VSRR010000273">
    <property type="protein sequence ID" value="MPC13311.1"/>
    <property type="molecule type" value="Genomic_DNA"/>
</dbReference>
<keyword evidence="2" id="KW-1185">Reference proteome</keyword>
<dbReference type="Proteomes" id="UP000324222">
    <property type="component" value="Unassembled WGS sequence"/>
</dbReference>
<gene>
    <name evidence="1" type="ORF">E2C01_006042</name>
</gene>
<sequence length="178" mass="19165">MARGGLGPCSALLRGRGLPILVRSPVRGQTKWFLRRLPVDSRATRWRDHPVGAILCWMVGCPGCDALGGGSQLCRDKHSYHVGPVFKTTGSREVADLALETSSSGLSGKEDSPPQEPPAAVSCSGSFFLRDWNHACFGIRGCLHGFESCLLSECRLGFLIRGNGFLAGGLSDMRYSIK</sequence>
<evidence type="ECO:0000313" key="1">
    <source>
        <dbReference type="EMBL" id="MPC13311.1"/>
    </source>
</evidence>
<evidence type="ECO:0000313" key="2">
    <source>
        <dbReference type="Proteomes" id="UP000324222"/>
    </source>
</evidence>
<accession>A0A5B7CWT5</accession>
<protein>
    <submittedName>
        <fullName evidence="1">Uncharacterized protein</fullName>
    </submittedName>
</protein>
<reference evidence="1 2" key="1">
    <citation type="submission" date="2019-05" db="EMBL/GenBank/DDBJ databases">
        <title>Another draft genome of Portunus trituberculatus and its Hox gene families provides insights of decapod evolution.</title>
        <authorList>
            <person name="Jeong J.-H."/>
            <person name="Song I."/>
            <person name="Kim S."/>
            <person name="Choi T."/>
            <person name="Kim D."/>
            <person name="Ryu S."/>
            <person name="Kim W."/>
        </authorList>
    </citation>
    <scope>NUCLEOTIDE SEQUENCE [LARGE SCALE GENOMIC DNA]</scope>
    <source>
        <tissue evidence="1">Muscle</tissue>
    </source>
</reference>
<dbReference type="AlphaFoldDB" id="A0A5B7CWT5"/>
<organism evidence="1 2">
    <name type="scientific">Portunus trituberculatus</name>
    <name type="common">Swimming crab</name>
    <name type="synonym">Neptunus trituberculatus</name>
    <dbReference type="NCBI Taxonomy" id="210409"/>
    <lineage>
        <taxon>Eukaryota</taxon>
        <taxon>Metazoa</taxon>
        <taxon>Ecdysozoa</taxon>
        <taxon>Arthropoda</taxon>
        <taxon>Crustacea</taxon>
        <taxon>Multicrustacea</taxon>
        <taxon>Malacostraca</taxon>
        <taxon>Eumalacostraca</taxon>
        <taxon>Eucarida</taxon>
        <taxon>Decapoda</taxon>
        <taxon>Pleocyemata</taxon>
        <taxon>Brachyura</taxon>
        <taxon>Eubrachyura</taxon>
        <taxon>Portunoidea</taxon>
        <taxon>Portunidae</taxon>
        <taxon>Portuninae</taxon>
        <taxon>Portunus</taxon>
    </lineage>
</organism>
<name>A0A5B7CWT5_PORTR</name>